<name>A0ABD1R6V0_9LAMI</name>
<keyword evidence="3" id="KW-1185">Reference proteome</keyword>
<evidence type="ECO:0000313" key="2">
    <source>
        <dbReference type="EMBL" id="KAL2483787.1"/>
    </source>
</evidence>
<gene>
    <name evidence="2" type="ORF">Fot_45231</name>
</gene>
<dbReference type="PANTHER" id="PTHR34562">
    <property type="entry name" value="WPP DOMAIN-INTERACTING PROTEIN 2"/>
    <property type="match status" value="1"/>
</dbReference>
<accession>A0ABD1R6V0</accession>
<dbReference type="EMBL" id="JBFOLJ010000013">
    <property type="protein sequence ID" value="KAL2483787.1"/>
    <property type="molecule type" value="Genomic_DNA"/>
</dbReference>
<comment type="caution">
    <text evidence="2">The sequence shown here is derived from an EMBL/GenBank/DDBJ whole genome shotgun (WGS) entry which is preliminary data.</text>
</comment>
<dbReference type="AlphaFoldDB" id="A0ABD1R6V0"/>
<feature type="region of interest" description="Disordered" evidence="1">
    <location>
        <begin position="22"/>
        <end position="85"/>
    </location>
</feature>
<dbReference type="InterPro" id="IPR044696">
    <property type="entry name" value="WIP1/2/3"/>
</dbReference>
<sequence length="220" mass="24822">MQGNDTATSNGILCGRLMNYDEENGDEVQGGEREVCNGLRGGYDRSNGGGFEDVSHEDLVADSSRESKKERSENHENSTDSDPLVESIFALQSAQEALEKEVQMFREIGREDVSVDDLVRDLPSEITSVDPKLYETSSTEQLHSCKRVHSSFLSFQSEVKETGNTDMDIEFEDLFKQKIESEVEYMVISRNVQELRVAAVDHITLLEEQKTVSLQQTRMQ</sequence>
<evidence type="ECO:0000313" key="3">
    <source>
        <dbReference type="Proteomes" id="UP001604277"/>
    </source>
</evidence>
<feature type="compositionally biased region" description="Basic and acidic residues" evidence="1">
    <location>
        <begin position="53"/>
        <end position="78"/>
    </location>
</feature>
<protein>
    <submittedName>
        <fullName evidence="2">WPP domain-interacting protein 1</fullName>
    </submittedName>
</protein>
<dbReference type="PANTHER" id="PTHR34562:SF8">
    <property type="entry name" value="WPP DOMAIN-INTERACTING PROTEIN 1"/>
    <property type="match status" value="1"/>
</dbReference>
<dbReference type="Proteomes" id="UP001604277">
    <property type="component" value="Unassembled WGS sequence"/>
</dbReference>
<reference evidence="3" key="1">
    <citation type="submission" date="2024-07" db="EMBL/GenBank/DDBJ databases">
        <title>Two chromosome-level genome assemblies of Korean endemic species Abeliophyllum distichum and Forsythia ovata (Oleaceae).</title>
        <authorList>
            <person name="Jang H."/>
        </authorList>
    </citation>
    <scope>NUCLEOTIDE SEQUENCE [LARGE SCALE GENOMIC DNA]</scope>
</reference>
<evidence type="ECO:0000256" key="1">
    <source>
        <dbReference type="SAM" id="MobiDB-lite"/>
    </source>
</evidence>
<proteinExistence type="predicted"/>
<organism evidence="2 3">
    <name type="scientific">Forsythia ovata</name>
    <dbReference type="NCBI Taxonomy" id="205694"/>
    <lineage>
        <taxon>Eukaryota</taxon>
        <taxon>Viridiplantae</taxon>
        <taxon>Streptophyta</taxon>
        <taxon>Embryophyta</taxon>
        <taxon>Tracheophyta</taxon>
        <taxon>Spermatophyta</taxon>
        <taxon>Magnoliopsida</taxon>
        <taxon>eudicotyledons</taxon>
        <taxon>Gunneridae</taxon>
        <taxon>Pentapetalae</taxon>
        <taxon>asterids</taxon>
        <taxon>lamiids</taxon>
        <taxon>Lamiales</taxon>
        <taxon>Oleaceae</taxon>
        <taxon>Forsythieae</taxon>
        <taxon>Forsythia</taxon>
    </lineage>
</organism>